<evidence type="ECO:0000256" key="8">
    <source>
        <dbReference type="ARBA" id="ARBA00022989"/>
    </source>
</evidence>
<evidence type="ECO:0000256" key="4">
    <source>
        <dbReference type="ARBA" id="ARBA00022553"/>
    </source>
</evidence>
<keyword evidence="10" id="KW-0472">Membrane</keyword>
<gene>
    <name evidence="14" type="ORF">G6N77_02565</name>
</gene>
<keyword evidence="7 14" id="KW-0418">Kinase</keyword>
<evidence type="ECO:0000256" key="6">
    <source>
        <dbReference type="ARBA" id="ARBA00022692"/>
    </source>
</evidence>
<dbReference type="InterPro" id="IPR004358">
    <property type="entry name" value="Sig_transdc_His_kin-like_C"/>
</dbReference>
<evidence type="ECO:0000313" key="14">
    <source>
        <dbReference type="EMBL" id="NGN82348.1"/>
    </source>
</evidence>
<dbReference type="RefSeq" id="WP_165180422.1">
    <property type="nucleotide sequence ID" value="NZ_JAAKZI010000002.1"/>
</dbReference>
<dbReference type="Gene3D" id="6.10.340.10">
    <property type="match status" value="1"/>
</dbReference>
<dbReference type="CDD" id="cd06225">
    <property type="entry name" value="HAMP"/>
    <property type="match status" value="1"/>
</dbReference>
<dbReference type="SMART" id="SM00387">
    <property type="entry name" value="HATPase_c"/>
    <property type="match status" value="1"/>
</dbReference>
<name>A0ABX0D629_9MICC</name>
<keyword evidence="4" id="KW-0597">Phosphoprotein</keyword>
<evidence type="ECO:0000256" key="9">
    <source>
        <dbReference type="ARBA" id="ARBA00023012"/>
    </source>
</evidence>
<evidence type="ECO:0000256" key="5">
    <source>
        <dbReference type="ARBA" id="ARBA00022679"/>
    </source>
</evidence>
<dbReference type="PROSITE" id="PS50885">
    <property type="entry name" value="HAMP"/>
    <property type="match status" value="1"/>
</dbReference>
<dbReference type="CDD" id="cd00075">
    <property type="entry name" value="HATPase"/>
    <property type="match status" value="1"/>
</dbReference>
<evidence type="ECO:0000256" key="11">
    <source>
        <dbReference type="SAM" id="MobiDB-lite"/>
    </source>
</evidence>
<evidence type="ECO:0000256" key="1">
    <source>
        <dbReference type="ARBA" id="ARBA00000085"/>
    </source>
</evidence>
<dbReference type="EC" id="2.7.13.3" evidence="3"/>
<dbReference type="CDD" id="cd00082">
    <property type="entry name" value="HisKA"/>
    <property type="match status" value="1"/>
</dbReference>
<evidence type="ECO:0000259" key="13">
    <source>
        <dbReference type="PROSITE" id="PS50885"/>
    </source>
</evidence>
<sequence>MSRRGPWPVRRRMRLRTKLIAVSLLLLAFVGAGIAVVSYLSMETYLTGQLDLQLRRSAHAATDHVPDPGQPGGSGAVPPNPLQAPGQGEGILMMRVTDGVVDTARSGWIDLQYQQHVIGSADVAALRALTPGASPSNVDLGIGAYRVESLEASDGSIVTVGLPLGTLDGTLSSLGLTMALVAAAGLLAAGVAGTVLIRHNLKPLEEVSTVANRIAELHLDSGEVELVERIEPSDNDTEVGRVGNALNRMLDNLSGALSARQESESKVRRFVADASHELRTPLASIRGYSDLVVRTQKLDDGGRDSMDRVRSQALRMQNLVDDLLLLARYDEGRPPALADLDLTELVVEAATDAEIADAAASARTGTVPHRWNIDVPAEAVMVRGDESQLHRAVANLLSNAKKHTDPGTSVTVVLETRPEGTAAVTVRDCGKGMDAAFLPRIFDRFARADTARSGTDGTTGLGLPIVKAIVEAHGGTIAVASGPSGTEFTIALPAARP</sequence>
<protein>
    <recommendedName>
        <fullName evidence="3">histidine kinase</fullName>
        <ecNumber evidence="3">2.7.13.3</ecNumber>
    </recommendedName>
</protein>
<dbReference type="Gene3D" id="3.30.565.10">
    <property type="entry name" value="Histidine kinase-like ATPase, C-terminal domain"/>
    <property type="match status" value="1"/>
</dbReference>
<feature type="domain" description="HAMP" evidence="13">
    <location>
        <begin position="198"/>
        <end position="258"/>
    </location>
</feature>
<dbReference type="EMBL" id="JAAKZI010000002">
    <property type="protein sequence ID" value="NGN82348.1"/>
    <property type="molecule type" value="Genomic_DNA"/>
</dbReference>
<evidence type="ECO:0000313" key="15">
    <source>
        <dbReference type="Proteomes" id="UP000479226"/>
    </source>
</evidence>
<dbReference type="PRINTS" id="PR00344">
    <property type="entry name" value="BCTRLSENSOR"/>
</dbReference>
<dbReference type="Pfam" id="PF00672">
    <property type="entry name" value="HAMP"/>
    <property type="match status" value="1"/>
</dbReference>
<keyword evidence="15" id="KW-1185">Reference proteome</keyword>
<dbReference type="SUPFAM" id="SSF55874">
    <property type="entry name" value="ATPase domain of HSP90 chaperone/DNA topoisomerase II/histidine kinase"/>
    <property type="match status" value="1"/>
</dbReference>
<comment type="subcellular location">
    <subcellularLocation>
        <location evidence="2">Cell membrane</location>
    </subcellularLocation>
</comment>
<keyword evidence="5" id="KW-0808">Transferase</keyword>
<evidence type="ECO:0000256" key="2">
    <source>
        <dbReference type="ARBA" id="ARBA00004236"/>
    </source>
</evidence>
<dbReference type="SMART" id="SM00304">
    <property type="entry name" value="HAMP"/>
    <property type="match status" value="1"/>
</dbReference>
<dbReference type="Pfam" id="PF00512">
    <property type="entry name" value="HisKA"/>
    <property type="match status" value="1"/>
</dbReference>
<dbReference type="SUPFAM" id="SSF47384">
    <property type="entry name" value="Homodimeric domain of signal transducing histidine kinase"/>
    <property type="match status" value="1"/>
</dbReference>
<proteinExistence type="predicted"/>
<dbReference type="InterPro" id="IPR003661">
    <property type="entry name" value="HisK_dim/P_dom"/>
</dbReference>
<dbReference type="SMART" id="SM00388">
    <property type="entry name" value="HisKA"/>
    <property type="match status" value="1"/>
</dbReference>
<evidence type="ECO:0000256" key="7">
    <source>
        <dbReference type="ARBA" id="ARBA00022777"/>
    </source>
</evidence>
<evidence type="ECO:0000259" key="12">
    <source>
        <dbReference type="PROSITE" id="PS50109"/>
    </source>
</evidence>
<dbReference type="PANTHER" id="PTHR45436:SF5">
    <property type="entry name" value="SENSOR HISTIDINE KINASE TRCS"/>
    <property type="match status" value="1"/>
</dbReference>
<accession>A0ABX0D629</accession>
<dbReference type="InterPro" id="IPR036097">
    <property type="entry name" value="HisK_dim/P_sf"/>
</dbReference>
<dbReference type="Pfam" id="PF02518">
    <property type="entry name" value="HATPase_c"/>
    <property type="match status" value="1"/>
</dbReference>
<evidence type="ECO:0000256" key="10">
    <source>
        <dbReference type="ARBA" id="ARBA00023136"/>
    </source>
</evidence>
<feature type="domain" description="Histidine kinase" evidence="12">
    <location>
        <begin position="273"/>
        <end position="496"/>
    </location>
</feature>
<dbReference type="InterPro" id="IPR003594">
    <property type="entry name" value="HATPase_dom"/>
</dbReference>
<dbReference type="InterPro" id="IPR003660">
    <property type="entry name" value="HAMP_dom"/>
</dbReference>
<organism evidence="14 15">
    <name type="scientific">Arthrobacter silviterrae</name>
    <dbReference type="NCBI Taxonomy" id="2026658"/>
    <lineage>
        <taxon>Bacteria</taxon>
        <taxon>Bacillati</taxon>
        <taxon>Actinomycetota</taxon>
        <taxon>Actinomycetes</taxon>
        <taxon>Micrococcales</taxon>
        <taxon>Micrococcaceae</taxon>
        <taxon>Arthrobacter</taxon>
    </lineage>
</organism>
<comment type="catalytic activity">
    <reaction evidence="1">
        <text>ATP + protein L-histidine = ADP + protein N-phospho-L-histidine.</text>
        <dbReference type="EC" id="2.7.13.3"/>
    </reaction>
</comment>
<dbReference type="Gene3D" id="1.10.287.130">
    <property type="match status" value="1"/>
</dbReference>
<reference evidence="14 15" key="1">
    <citation type="submission" date="2020-02" db="EMBL/GenBank/DDBJ databases">
        <title>Genome sequence of the type strain DSM 27180 of Arthrobacter silviterrae.</title>
        <authorList>
            <person name="Gao J."/>
            <person name="Sun J."/>
        </authorList>
    </citation>
    <scope>NUCLEOTIDE SEQUENCE [LARGE SCALE GENOMIC DNA]</scope>
    <source>
        <strain evidence="14 15">DSM 27180</strain>
    </source>
</reference>
<dbReference type="InterPro" id="IPR036890">
    <property type="entry name" value="HATPase_C_sf"/>
</dbReference>
<dbReference type="InterPro" id="IPR005467">
    <property type="entry name" value="His_kinase_dom"/>
</dbReference>
<feature type="region of interest" description="Disordered" evidence="11">
    <location>
        <begin position="60"/>
        <end position="84"/>
    </location>
</feature>
<keyword evidence="8" id="KW-1133">Transmembrane helix</keyword>
<dbReference type="InterPro" id="IPR050428">
    <property type="entry name" value="TCS_sensor_his_kinase"/>
</dbReference>
<keyword evidence="9" id="KW-0902">Two-component regulatory system</keyword>
<dbReference type="PANTHER" id="PTHR45436">
    <property type="entry name" value="SENSOR HISTIDINE KINASE YKOH"/>
    <property type="match status" value="1"/>
</dbReference>
<comment type="caution">
    <text evidence="14">The sequence shown here is derived from an EMBL/GenBank/DDBJ whole genome shotgun (WGS) entry which is preliminary data.</text>
</comment>
<evidence type="ECO:0000256" key="3">
    <source>
        <dbReference type="ARBA" id="ARBA00012438"/>
    </source>
</evidence>
<dbReference type="GO" id="GO:0016301">
    <property type="term" value="F:kinase activity"/>
    <property type="evidence" value="ECO:0007669"/>
    <property type="project" value="UniProtKB-KW"/>
</dbReference>
<dbReference type="Proteomes" id="UP000479226">
    <property type="component" value="Unassembled WGS sequence"/>
</dbReference>
<keyword evidence="6" id="KW-0812">Transmembrane</keyword>
<dbReference type="PROSITE" id="PS50109">
    <property type="entry name" value="HIS_KIN"/>
    <property type="match status" value="1"/>
</dbReference>